<evidence type="ECO:0000256" key="1">
    <source>
        <dbReference type="SAM" id="MobiDB-lite"/>
    </source>
</evidence>
<feature type="non-terminal residue" evidence="3">
    <location>
        <position position="1"/>
    </location>
</feature>
<dbReference type="Proteomes" id="UP000258309">
    <property type="component" value="Unassembled WGS sequence"/>
</dbReference>
<dbReference type="InterPro" id="IPR035810">
    <property type="entry name" value="PEBP_euk"/>
</dbReference>
<evidence type="ECO:0008006" key="5">
    <source>
        <dbReference type="Google" id="ProtNLM"/>
    </source>
</evidence>
<reference evidence="3 4" key="1">
    <citation type="submission" date="2018-05" db="EMBL/GenBank/DDBJ databases">
        <title>Draft genome sequence of Scytalidium lignicola DSM 105466, a ubiquitous saprotrophic fungus.</title>
        <authorList>
            <person name="Buettner E."/>
            <person name="Gebauer A.M."/>
            <person name="Hofrichter M."/>
            <person name="Liers C."/>
            <person name="Kellner H."/>
        </authorList>
    </citation>
    <scope>NUCLEOTIDE SEQUENCE [LARGE SCALE GENOMIC DNA]</scope>
    <source>
        <strain evidence="3 4">DSM 105466</strain>
    </source>
</reference>
<comment type="caution">
    <text evidence="3">The sequence shown here is derived from an EMBL/GenBank/DDBJ whole genome shotgun (WGS) entry which is preliminary data.</text>
</comment>
<keyword evidence="4" id="KW-1185">Reference proteome</keyword>
<sequence length="262" mass="27241">MDGAMRNMLLIFFATLFAAMAGAQTAPGFPISVISNLGVLYASTNKTVTPGIVLPQQDLANAPVFYLPSGALTNGTYTMIMIDQDVLQNNARTTFLHWFQPNLVASPGGPLVVQPNAANASTAPGAPYITPSPPAGSGFHNYNFVLFAQTQNFTVPALYASIDPPVDGSARIGFNITDFVAQSGLGSPVAANYMRVINATGTALTSTANASPTANTSLTSTPSVTSTPSNGAGGRTYDGLRVFYLSELTASAGIFIVCLWMA</sequence>
<proteinExistence type="predicted"/>
<evidence type="ECO:0000313" key="3">
    <source>
        <dbReference type="EMBL" id="RFU25498.1"/>
    </source>
</evidence>
<dbReference type="EMBL" id="NCSJ02000328">
    <property type="protein sequence ID" value="RFU25498.1"/>
    <property type="molecule type" value="Genomic_DNA"/>
</dbReference>
<dbReference type="OMA" id="MVDPDWN"/>
<name>A0A3E2GWM5_SCYLI</name>
<organism evidence="3 4">
    <name type="scientific">Scytalidium lignicola</name>
    <name type="common">Hyphomycete</name>
    <dbReference type="NCBI Taxonomy" id="5539"/>
    <lineage>
        <taxon>Eukaryota</taxon>
        <taxon>Fungi</taxon>
        <taxon>Dikarya</taxon>
        <taxon>Ascomycota</taxon>
        <taxon>Pezizomycotina</taxon>
        <taxon>Leotiomycetes</taxon>
        <taxon>Leotiomycetes incertae sedis</taxon>
        <taxon>Scytalidium</taxon>
    </lineage>
</organism>
<keyword evidence="2" id="KW-0732">Signal</keyword>
<evidence type="ECO:0000313" key="4">
    <source>
        <dbReference type="Proteomes" id="UP000258309"/>
    </source>
</evidence>
<gene>
    <name evidence="3" type="ORF">B7463_g10828</name>
</gene>
<feature type="signal peptide" evidence="2">
    <location>
        <begin position="1"/>
        <end position="23"/>
    </location>
</feature>
<dbReference type="SUPFAM" id="SSF49777">
    <property type="entry name" value="PEBP-like"/>
    <property type="match status" value="1"/>
</dbReference>
<dbReference type="Gene3D" id="3.90.280.10">
    <property type="entry name" value="PEBP-like"/>
    <property type="match status" value="1"/>
</dbReference>
<accession>A0A3E2GWM5</accession>
<dbReference type="AlphaFoldDB" id="A0A3E2GWM5"/>
<feature type="non-terminal residue" evidence="3">
    <location>
        <position position="262"/>
    </location>
</feature>
<dbReference type="PANTHER" id="PTHR11362">
    <property type="entry name" value="PHOSPHATIDYLETHANOLAMINE-BINDING PROTEIN"/>
    <property type="match status" value="1"/>
</dbReference>
<dbReference type="CDD" id="cd00866">
    <property type="entry name" value="PEBP_euk"/>
    <property type="match status" value="1"/>
</dbReference>
<feature type="chain" id="PRO_5017698665" description="PEBP-like protein" evidence="2">
    <location>
        <begin position="24"/>
        <end position="262"/>
    </location>
</feature>
<feature type="region of interest" description="Disordered" evidence="1">
    <location>
        <begin position="207"/>
        <end position="231"/>
    </location>
</feature>
<dbReference type="STRING" id="5539.A0A3E2GWM5"/>
<dbReference type="OrthoDB" id="2506647at2759"/>
<dbReference type="InterPro" id="IPR008914">
    <property type="entry name" value="PEBP"/>
</dbReference>
<dbReference type="PANTHER" id="PTHR11362:SF82">
    <property type="entry name" value="PHOSPHATIDYLETHANOLAMINE-BINDING PROTEIN 4"/>
    <property type="match status" value="1"/>
</dbReference>
<evidence type="ECO:0000256" key="2">
    <source>
        <dbReference type="SAM" id="SignalP"/>
    </source>
</evidence>
<protein>
    <recommendedName>
        <fullName evidence="5">PEBP-like protein</fullName>
    </recommendedName>
</protein>
<dbReference type="Pfam" id="PF01161">
    <property type="entry name" value="PBP"/>
    <property type="match status" value="1"/>
</dbReference>
<dbReference type="InterPro" id="IPR036610">
    <property type="entry name" value="PEBP-like_sf"/>
</dbReference>
<feature type="compositionally biased region" description="Low complexity" evidence="1">
    <location>
        <begin position="207"/>
        <end position="229"/>
    </location>
</feature>